<evidence type="ECO:0000313" key="2">
    <source>
        <dbReference type="EMBL" id="PNC56651.1"/>
    </source>
</evidence>
<organism evidence="2 3">
    <name type="scientific">Akkermansia muciniphila</name>
    <dbReference type="NCBI Taxonomy" id="239935"/>
    <lineage>
        <taxon>Bacteria</taxon>
        <taxon>Pseudomonadati</taxon>
        <taxon>Verrucomicrobiota</taxon>
        <taxon>Verrucomicrobiia</taxon>
        <taxon>Verrucomicrobiales</taxon>
        <taxon>Akkermansiaceae</taxon>
        <taxon>Akkermansia</taxon>
    </lineage>
</organism>
<keyword evidence="1" id="KW-0472">Membrane</keyword>
<name>A0AAP8NMR4_9BACT</name>
<evidence type="ECO:0000313" key="3">
    <source>
        <dbReference type="Proteomes" id="UP000235914"/>
    </source>
</evidence>
<feature type="transmembrane region" description="Helical" evidence="1">
    <location>
        <begin position="12"/>
        <end position="32"/>
    </location>
</feature>
<keyword evidence="1" id="KW-0812">Transmembrane</keyword>
<comment type="caution">
    <text evidence="2">The sequence shown here is derived from an EMBL/GenBank/DDBJ whole genome shotgun (WGS) entry which is preliminary data.</text>
</comment>
<reference evidence="2 3" key="1">
    <citation type="journal article" date="2017" name="BMC Genomics">
        <title>Genome sequencing of 39 Akkermansia muciniphila isolates reveals its population structure, genomic and functional diverisity, and global distribution in mammalian gut microbiotas.</title>
        <authorList>
            <person name="Guo X."/>
            <person name="Li S."/>
            <person name="Zhang J."/>
            <person name="Wu F."/>
            <person name="Li X."/>
            <person name="Wu D."/>
            <person name="Zhang M."/>
            <person name="Ou Z."/>
            <person name="Jie Z."/>
            <person name="Yan Q."/>
            <person name="Li P."/>
            <person name="Yi J."/>
            <person name="Peng Y."/>
        </authorList>
    </citation>
    <scope>NUCLEOTIDE SEQUENCE [LARGE SCALE GENOMIC DNA]</scope>
    <source>
        <strain evidence="2 3">GP43</strain>
    </source>
</reference>
<dbReference type="InterPro" id="IPR017259">
    <property type="entry name" value="UCP037672"/>
</dbReference>
<feature type="transmembrane region" description="Helical" evidence="1">
    <location>
        <begin position="80"/>
        <end position="100"/>
    </location>
</feature>
<dbReference type="EMBL" id="PJKN01000002">
    <property type="protein sequence ID" value="PNC56651.1"/>
    <property type="molecule type" value="Genomic_DNA"/>
</dbReference>
<gene>
    <name evidence="2" type="ORF">CXU09_03440</name>
</gene>
<feature type="transmembrane region" description="Helical" evidence="1">
    <location>
        <begin position="53"/>
        <end position="74"/>
    </location>
</feature>
<accession>A0AAP8NMR4</accession>
<evidence type="ECO:0008006" key="4">
    <source>
        <dbReference type="Google" id="ProtNLM"/>
    </source>
</evidence>
<dbReference type="AlphaFoldDB" id="A0AAP8NMR4"/>
<protein>
    <recommendedName>
        <fullName evidence="4">DUF3784 domain-containing protein</fullName>
    </recommendedName>
</protein>
<evidence type="ECO:0000256" key="1">
    <source>
        <dbReference type="SAM" id="Phobius"/>
    </source>
</evidence>
<keyword evidence="1" id="KW-1133">Transmembrane helix</keyword>
<dbReference type="Pfam" id="PF12650">
    <property type="entry name" value="DUF3784"/>
    <property type="match status" value="1"/>
</dbReference>
<proteinExistence type="predicted"/>
<sequence length="106" mass="11674">MDAPVPIPVAMMAGFMILGVILSMGKCSFLITGCNMMSREQKRQYDEQALCRFMGKIMYCLAFTMLLWLASILLQNSVLLSASLYFLAGSIAFAVIYAGTGSRLKK</sequence>
<dbReference type="Proteomes" id="UP000235914">
    <property type="component" value="Unassembled WGS sequence"/>
</dbReference>